<reference evidence="3" key="1">
    <citation type="submission" date="2022-12" db="EMBL/GenBank/DDBJ databases">
        <title>New Phytohabitans aurantiacus sp. RD004123 nov., an actinomycete isolated from soil.</title>
        <authorList>
            <person name="Triningsih D.W."/>
            <person name="Harunari E."/>
            <person name="Igarashi Y."/>
        </authorList>
    </citation>
    <scope>NUCLEOTIDE SEQUENCE</scope>
    <source>
        <strain evidence="3">RD004123</strain>
    </source>
</reference>
<dbReference type="Proteomes" id="UP001144280">
    <property type="component" value="Unassembled WGS sequence"/>
</dbReference>
<gene>
    <name evidence="3" type="ORF">Pa4123_05110</name>
</gene>
<feature type="transmembrane region" description="Helical" evidence="2">
    <location>
        <begin position="113"/>
        <end position="132"/>
    </location>
</feature>
<keyword evidence="2" id="KW-0472">Membrane</keyword>
<dbReference type="RefSeq" id="WP_281892120.1">
    <property type="nucleotide sequence ID" value="NZ_BSDI01000001.1"/>
</dbReference>
<evidence type="ECO:0000313" key="3">
    <source>
        <dbReference type="EMBL" id="GLH95239.1"/>
    </source>
</evidence>
<evidence type="ECO:0000256" key="1">
    <source>
        <dbReference type="SAM" id="MobiDB-lite"/>
    </source>
</evidence>
<organism evidence="3 4">
    <name type="scientific">Phytohabitans aurantiacus</name>
    <dbReference type="NCBI Taxonomy" id="3016789"/>
    <lineage>
        <taxon>Bacteria</taxon>
        <taxon>Bacillati</taxon>
        <taxon>Actinomycetota</taxon>
        <taxon>Actinomycetes</taxon>
        <taxon>Micromonosporales</taxon>
        <taxon>Micromonosporaceae</taxon>
    </lineage>
</organism>
<evidence type="ECO:0008006" key="5">
    <source>
        <dbReference type="Google" id="ProtNLM"/>
    </source>
</evidence>
<keyword evidence="2" id="KW-1133">Transmembrane helix</keyword>
<name>A0ABQ5QLX8_9ACTN</name>
<feature type="region of interest" description="Disordered" evidence="1">
    <location>
        <begin position="88"/>
        <end position="110"/>
    </location>
</feature>
<comment type="caution">
    <text evidence="3">The sequence shown here is derived from an EMBL/GenBank/DDBJ whole genome shotgun (WGS) entry which is preliminary data.</text>
</comment>
<protein>
    <recommendedName>
        <fullName evidence="5">Zinc-finger domain-containing protein</fullName>
    </recommendedName>
</protein>
<evidence type="ECO:0000313" key="4">
    <source>
        <dbReference type="Proteomes" id="UP001144280"/>
    </source>
</evidence>
<evidence type="ECO:0000256" key="2">
    <source>
        <dbReference type="SAM" id="Phobius"/>
    </source>
</evidence>
<dbReference type="EMBL" id="BSDI01000001">
    <property type="protein sequence ID" value="GLH95239.1"/>
    <property type="molecule type" value="Genomic_DNA"/>
</dbReference>
<keyword evidence="4" id="KW-1185">Reference proteome</keyword>
<accession>A0ABQ5QLX8</accession>
<keyword evidence="2" id="KW-0812">Transmembrane</keyword>
<proteinExistence type="predicted"/>
<sequence>MTGREFSEVDTDLLADYVGGALDGTPEEATVARLVADDPAWGRAHADLSAALDAVHADLAAWGGAVEPMPADIADRIGAALADEPIRPALTAGPGGRPSGAASRPARRKRWPAWGTPAAIAAGIALFAGIGISQLGDLSEGSQDAGSSAHAPTAARDEAAAGALAAPQALFDVTGKMVATNQDYRSTALSSAQAPDADARAGGDQPFVGQEGAKSSISVPNELVALTAPGVLGTCLNAIALEHNRGQATIEVVDFARYEGNPALVVFFTDGNGERWIWASGPACGQPGSGADTRGNAALG</sequence>